<proteinExistence type="predicted"/>
<protein>
    <recommendedName>
        <fullName evidence="5">DUF732 domain-containing protein</fullName>
    </recommendedName>
</protein>
<organism evidence="1 3">
    <name type="scientific">Antrihabitans spumae</name>
    <dbReference type="NCBI Taxonomy" id="3373370"/>
    <lineage>
        <taxon>Bacteria</taxon>
        <taxon>Bacillati</taxon>
        <taxon>Actinomycetota</taxon>
        <taxon>Actinomycetes</taxon>
        <taxon>Mycobacteriales</taxon>
        <taxon>Nocardiaceae</taxon>
        <taxon>Antrihabitans</taxon>
    </lineage>
</organism>
<reference evidence="3 4" key="1">
    <citation type="submission" date="2024-10" db="EMBL/GenBank/DDBJ databases">
        <authorList>
            <person name="Riesco R."/>
        </authorList>
    </citation>
    <scope>NUCLEOTIDE SEQUENCE [LARGE SCALE GENOMIC DNA]</scope>
    <source>
        <strain evidence="1 3">NCIMB 15449</strain>
        <strain evidence="2 4">NCIMB 15450</strain>
    </source>
</reference>
<sequence>MTPCGADDALPAAGLAAYAERVLAGTGINASDLPGITAEQHDSAVHTALRDGWLCAQENPAPGGGQR</sequence>
<evidence type="ECO:0000313" key="2">
    <source>
        <dbReference type="EMBL" id="MFH5232862.1"/>
    </source>
</evidence>
<dbReference type="EMBL" id="JBIMSO010000057">
    <property type="protein sequence ID" value="MFH5209768.1"/>
    <property type="molecule type" value="Genomic_DNA"/>
</dbReference>
<evidence type="ECO:0000313" key="1">
    <source>
        <dbReference type="EMBL" id="MFH5209768.1"/>
    </source>
</evidence>
<dbReference type="Proteomes" id="UP001609219">
    <property type="component" value="Unassembled WGS sequence"/>
</dbReference>
<evidence type="ECO:0000313" key="3">
    <source>
        <dbReference type="Proteomes" id="UP001609175"/>
    </source>
</evidence>
<accession>A0ABW7JPP9</accession>
<keyword evidence="4" id="KW-1185">Reference proteome</keyword>
<dbReference type="EMBL" id="JBIMSN010000165">
    <property type="protein sequence ID" value="MFH5232862.1"/>
    <property type="molecule type" value="Genomic_DNA"/>
</dbReference>
<comment type="caution">
    <text evidence="1">The sequence shown here is derived from an EMBL/GenBank/DDBJ whole genome shotgun (WGS) entry which is preliminary data.</text>
</comment>
<dbReference type="RefSeq" id="WP_395115475.1">
    <property type="nucleotide sequence ID" value="NZ_JBIMSN010000165.1"/>
</dbReference>
<evidence type="ECO:0008006" key="5">
    <source>
        <dbReference type="Google" id="ProtNLM"/>
    </source>
</evidence>
<evidence type="ECO:0000313" key="4">
    <source>
        <dbReference type="Proteomes" id="UP001609219"/>
    </source>
</evidence>
<gene>
    <name evidence="1" type="ORF">ACHIPZ_16430</name>
    <name evidence="2" type="ORF">ACHIRB_30480</name>
</gene>
<name>A0ABW7JPP9_9NOCA</name>
<dbReference type="Proteomes" id="UP001609175">
    <property type="component" value="Unassembled WGS sequence"/>
</dbReference>